<dbReference type="Proteomes" id="UP000564407">
    <property type="component" value="Unassembled WGS sequence"/>
</dbReference>
<name>A0A7K6H322_9PASS</name>
<evidence type="ECO:0000313" key="2">
    <source>
        <dbReference type="EMBL" id="NWV69990.1"/>
    </source>
</evidence>
<dbReference type="AlphaFoldDB" id="A0A7K6H322"/>
<dbReference type="InterPro" id="IPR013320">
    <property type="entry name" value="ConA-like_dom_sf"/>
</dbReference>
<reference evidence="2 3" key="1">
    <citation type="submission" date="2019-09" db="EMBL/GenBank/DDBJ databases">
        <title>Bird 10,000 Genomes (B10K) Project - Family phase.</title>
        <authorList>
            <person name="Zhang G."/>
        </authorList>
    </citation>
    <scope>NUCLEOTIDE SEQUENCE [LARGE SCALE GENOMIC DNA]</scope>
    <source>
        <strain evidence="2">B10K-DU-029-44</strain>
        <tissue evidence="2">Heart</tissue>
    </source>
</reference>
<evidence type="ECO:0000259" key="1">
    <source>
        <dbReference type="PROSITE" id="PS50060"/>
    </source>
</evidence>
<dbReference type="InterPro" id="IPR000998">
    <property type="entry name" value="MAM_dom"/>
</dbReference>
<organism evidence="2 3">
    <name type="scientific">Malurus elegans</name>
    <name type="common">Red-winged fairywren</name>
    <dbReference type="NCBI Taxonomy" id="720584"/>
    <lineage>
        <taxon>Eukaryota</taxon>
        <taxon>Metazoa</taxon>
        <taxon>Chordata</taxon>
        <taxon>Craniata</taxon>
        <taxon>Vertebrata</taxon>
        <taxon>Euteleostomi</taxon>
        <taxon>Archelosauria</taxon>
        <taxon>Archosauria</taxon>
        <taxon>Dinosauria</taxon>
        <taxon>Saurischia</taxon>
        <taxon>Theropoda</taxon>
        <taxon>Coelurosauria</taxon>
        <taxon>Aves</taxon>
        <taxon>Neognathae</taxon>
        <taxon>Neoaves</taxon>
        <taxon>Telluraves</taxon>
        <taxon>Australaves</taxon>
        <taxon>Passeriformes</taxon>
        <taxon>Meliphagoidea</taxon>
        <taxon>Maluridae</taxon>
        <taxon>Malurus</taxon>
    </lineage>
</organism>
<dbReference type="EMBL" id="VZRP01019211">
    <property type="protein sequence ID" value="NWV69990.1"/>
    <property type="molecule type" value="Genomic_DNA"/>
</dbReference>
<dbReference type="GO" id="GO:0016020">
    <property type="term" value="C:membrane"/>
    <property type="evidence" value="ECO:0007669"/>
    <property type="project" value="InterPro"/>
</dbReference>
<dbReference type="Pfam" id="PF00629">
    <property type="entry name" value="MAM"/>
    <property type="match status" value="1"/>
</dbReference>
<comment type="caution">
    <text evidence="2">The sequence shown here is derived from an EMBL/GenBank/DDBJ whole genome shotgun (WGS) entry which is preliminary data.</text>
</comment>
<sequence length="138" mass="15686">CFNSGSSADKCGFETNLCKALAEFNLQPSWIRRNGQSGMKPPYSDHNGNESAYFLPLSSDMQSSSLSLRTNVFLPTDEEHVCQIKFHYWVSQMSGTLMVGLQKHSEDTVTNIWQVSRELRNQWNVNTITINGTKKYEV</sequence>
<feature type="non-terminal residue" evidence="2">
    <location>
        <position position="1"/>
    </location>
</feature>
<feature type="non-terminal residue" evidence="2">
    <location>
        <position position="138"/>
    </location>
</feature>
<dbReference type="PROSITE" id="PS50060">
    <property type="entry name" value="MAM_2"/>
    <property type="match status" value="1"/>
</dbReference>
<evidence type="ECO:0000313" key="3">
    <source>
        <dbReference type="Proteomes" id="UP000564407"/>
    </source>
</evidence>
<proteinExistence type="predicted"/>
<gene>
    <name evidence="2" type="primary">Malrd1_2</name>
    <name evidence="2" type="ORF">MALELE_R11997</name>
</gene>
<accession>A0A7K6H322</accession>
<feature type="domain" description="MAM" evidence="1">
    <location>
        <begin position="9"/>
        <end position="138"/>
    </location>
</feature>
<keyword evidence="3" id="KW-1185">Reference proteome</keyword>
<dbReference type="Gene3D" id="2.60.120.200">
    <property type="match status" value="1"/>
</dbReference>
<protein>
    <submittedName>
        <fullName evidence="2">MALR1 protein</fullName>
    </submittedName>
</protein>
<dbReference type="SUPFAM" id="SSF49899">
    <property type="entry name" value="Concanavalin A-like lectins/glucanases"/>
    <property type="match status" value="1"/>
</dbReference>